<dbReference type="InterPro" id="IPR011993">
    <property type="entry name" value="PH-like_dom_sf"/>
</dbReference>
<feature type="compositionally biased region" description="Low complexity" evidence="6">
    <location>
        <begin position="745"/>
        <end position="774"/>
    </location>
</feature>
<dbReference type="InterPro" id="IPR006887">
    <property type="entry name" value="P4R3-like_central_dom"/>
</dbReference>
<evidence type="ECO:0000313" key="10">
    <source>
        <dbReference type="Proteomes" id="UP000314983"/>
    </source>
</evidence>
<accession>A0A4W4FMK2</accession>
<dbReference type="GO" id="GO:0072542">
    <property type="term" value="F:protein phosphatase activator activity"/>
    <property type="evidence" value="ECO:0007669"/>
    <property type="project" value="TreeGrafter"/>
</dbReference>
<reference evidence="10" key="1">
    <citation type="journal article" date="2014" name="Science">
        <title>Nonhuman genetics. Genomic basis for the convergent evolution of electric organs.</title>
        <authorList>
            <person name="Gallant J.R."/>
            <person name="Traeger L.L."/>
            <person name="Volkening J.D."/>
            <person name="Moffett H."/>
            <person name="Chen P.H."/>
            <person name="Novina C.D."/>
            <person name="Phillips G.N.Jr."/>
            <person name="Anand R."/>
            <person name="Wells G.B."/>
            <person name="Pinch M."/>
            <person name="Guth R."/>
            <person name="Unguez G.A."/>
            <person name="Albert J.S."/>
            <person name="Zakon H.H."/>
            <person name="Samanta M.P."/>
            <person name="Sussman M.R."/>
        </authorList>
    </citation>
    <scope>NUCLEOTIDE SEQUENCE [LARGE SCALE GENOMIC DNA]</scope>
</reference>
<dbReference type="SUPFAM" id="SSF50729">
    <property type="entry name" value="PH domain-like"/>
    <property type="match status" value="1"/>
</dbReference>
<dbReference type="InterPro" id="IPR016024">
    <property type="entry name" value="ARM-type_fold"/>
</dbReference>
<evidence type="ECO:0000256" key="3">
    <source>
        <dbReference type="ARBA" id="ARBA00057252"/>
    </source>
</evidence>
<evidence type="ECO:0000259" key="7">
    <source>
        <dbReference type="Pfam" id="PF04802"/>
    </source>
</evidence>
<evidence type="ECO:0000256" key="1">
    <source>
        <dbReference type="ARBA" id="ARBA00008809"/>
    </source>
</evidence>
<evidence type="ECO:0000256" key="6">
    <source>
        <dbReference type="SAM" id="MobiDB-lite"/>
    </source>
</evidence>
<evidence type="ECO:0000259" key="8">
    <source>
        <dbReference type="Pfam" id="PF22972"/>
    </source>
</evidence>
<dbReference type="SUPFAM" id="SSF48371">
    <property type="entry name" value="ARM repeat"/>
    <property type="match status" value="1"/>
</dbReference>
<organism evidence="9 10">
    <name type="scientific">Electrophorus electricus</name>
    <name type="common">Electric eel</name>
    <name type="synonym">Gymnotus electricus</name>
    <dbReference type="NCBI Taxonomy" id="8005"/>
    <lineage>
        <taxon>Eukaryota</taxon>
        <taxon>Metazoa</taxon>
        <taxon>Chordata</taxon>
        <taxon>Craniata</taxon>
        <taxon>Vertebrata</taxon>
        <taxon>Euteleostomi</taxon>
        <taxon>Actinopterygii</taxon>
        <taxon>Neopterygii</taxon>
        <taxon>Teleostei</taxon>
        <taxon>Ostariophysi</taxon>
        <taxon>Gymnotiformes</taxon>
        <taxon>Gymnotoidei</taxon>
        <taxon>Gymnotidae</taxon>
        <taxon>Electrophorus</taxon>
    </lineage>
</organism>
<dbReference type="Ensembl" id="ENSEEET00000025820.2">
    <property type="protein sequence ID" value="ENSEEEP00000025525.2"/>
    <property type="gene ID" value="ENSEEEG00000012361.2"/>
</dbReference>
<reference evidence="9" key="5">
    <citation type="submission" date="2025-09" db="UniProtKB">
        <authorList>
            <consortium name="Ensembl"/>
        </authorList>
    </citation>
    <scope>IDENTIFICATION</scope>
</reference>
<dbReference type="Gene3D" id="2.30.29.30">
    <property type="entry name" value="Pleckstrin-homology domain (PH domain)/Phosphotyrosine-binding domain (PTB)"/>
    <property type="match status" value="1"/>
</dbReference>
<keyword evidence="10" id="KW-1185">Reference proteome</keyword>
<reference evidence="9" key="4">
    <citation type="submission" date="2025-08" db="UniProtKB">
        <authorList>
            <consortium name="Ensembl"/>
        </authorList>
    </citation>
    <scope>IDENTIFICATION</scope>
</reference>
<comment type="function">
    <text evidence="3">Regulatory subunit of serine/threonine-protein phosphatase 4.</text>
</comment>
<dbReference type="InterPro" id="IPR051137">
    <property type="entry name" value="PP4R3-like"/>
</dbReference>
<protein>
    <recommendedName>
        <fullName evidence="4">Serine/threonine-protein phosphatase 4 regulatory subunit 3</fullName>
    </recommendedName>
    <alternativeName>
        <fullName evidence="2">SMEK homolog 1</fullName>
    </alternativeName>
</protein>
<feature type="compositionally biased region" description="Basic and acidic residues" evidence="6">
    <location>
        <begin position="719"/>
        <end position="730"/>
    </location>
</feature>
<feature type="coiled-coil region" evidence="5">
    <location>
        <begin position="654"/>
        <end position="681"/>
    </location>
</feature>
<proteinExistence type="inferred from homology"/>
<feature type="domain" description="PP4R3 EVH1-like" evidence="8">
    <location>
        <begin position="5"/>
        <end position="101"/>
    </location>
</feature>
<dbReference type="Proteomes" id="UP000314983">
    <property type="component" value="Chromosome 9"/>
</dbReference>
<dbReference type="InterPro" id="IPR055236">
    <property type="entry name" value="EVH1_PP4R3"/>
</dbReference>
<reference evidence="9" key="3">
    <citation type="submission" date="2020-05" db="EMBL/GenBank/DDBJ databases">
        <title>Electrophorus electricus (electric eel) genome, fEleEle1, primary haplotype.</title>
        <authorList>
            <person name="Myers G."/>
            <person name="Meyer A."/>
            <person name="Fedrigo O."/>
            <person name="Formenti G."/>
            <person name="Rhie A."/>
            <person name="Tracey A."/>
            <person name="Sims Y."/>
            <person name="Jarvis E.D."/>
        </authorList>
    </citation>
    <scope>NUCLEOTIDE SEQUENCE [LARGE SCALE GENOMIC DNA]</scope>
</reference>
<feature type="compositionally biased region" description="Acidic residues" evidence="6">
    <location>
        <begin position="794"/>
        <end position="811"/>
    </location>
</feature>
<sequence>MSDTRRRVKVYTLNEDRQWDDRGTGHVSSTYVERLKGISLLVRAESDGSLLLESKINPNTAYQKQQDTLIVWSEAENYDLALSFQEKAGCDEIWEKICQVQGKDPSLEITQDPIDESEEERFEEMPETSHLVELPACELARLEEIADLVTSVLSSPIRREKLALALISEGYIKKLLQLFRTCEDLENREGLHHLYEIVRGVLFLNKATLFEVMFSDDCIMDVVGCLEYDPALVQPKRHREFLTKTAKFKEVIPIRDSELRQKIHQTYRVQYIQDIILPTPSVFEENFLSTLTSFIFFNKVEIVSMLQEDEKFLTEVFAQLTDEATEDAKRRELVNFFKEFCAFSQTLQPQNRDAFFKTLANLGILPALEIIMGMDDLQVRAAATDIFSYLVEFSPSMVREFVMQEPQQADDDDVLLINLVIKQMICDSDPELGGAVQLMGLLRTLIDPENMLAPTNKTEKTEFLSFFYKYCMHVLTAPLLANTAEERKDSLLRSRLSLYFPNISIYSFSPAPSDNFQTAQLLSLILELLTFCVEHHTYHIKNYIMNKDLLRRVLVLMNSKHTFLALCALRFMRRIIGLKDEYYNRYIIKGNLFEPVINALLDNGTRYNLLNSAIIELFEFIKVEDIKSLIAHIVDNFYKALESIEYVQTFKGLKGRYEQEKARQSRSLTRYRREARSLEDDEEMWFNDEEDEDDADAGVEKRVEEDFPESYGKFMGAKKVKDSEDKENLPKRTPSGSFKFTFSHSAGTTNGSSSTSSKPASSASPAAPNGSSAKVASLPAAPMVKAGLVGLVDYPDDEDEEDEEEDDEEEELSPRKRPRLGS</sequence>
<dbReference type="PANTHER" id="PTHR23318:SF18">
    <property type="entry name" value="SERINE_THREONINE-PROTEIN PHOSPHATASE 4 REGULATORY SUBUNIT 3B"/>
    <property type="match status" value="1"/>
</dbReference>
<evidence type="ECO:0000313" key="9">
    <source>
        <dbReference type="Ensembl" id="ENSEEEP00000025525.2"/>
    </source>
</evidence>
<dbReference type="FunFam" id="2.30.29.30:FF:000051">
    <property type="entry name" value="Serine/threonine-protein phosphatase 4 regulatory subunit 3B"/>
    <property type="match status" value="1"/>
</dbReference>
<dbReference type="PANTHER" id="PTHR23318">
    <property type="entry name" value="ATP SYNTHASE GAMMA-RELATED"/>
    <property type="match status" value="1"/>
</dbReference>
<dbReference type="GO" id="GO:0006974">
    <property type="term" value="P:DNA damage response"/>
    <property type="evidence" value="ECO:0007669"/>
    <property type="project" value="TreeGrafter"/>
</dbReference>
<gene>
    <name evidence="9" type="primary">PPP4R3B</name>
</gene>
<comment type="similarity">
    <text evidence="1">Belongs to the SMEK family.</text>
</comment>
<evidence type="ECO:0000256" key="2">
    <source>
        <dbReference type="ARBA" id="ARBA00042013"/>
    </source>
</evidence>
<feature type="domain" description="Serine/threonine-protein phosphatase 4 regulatory subunit 3-like central" evidence="7">
    <location>
        <begin position="144"/>
        <end position="659"/>
    </location>
</feature>
<dbReference type="Pfam" id="PF22972">
    <property type="entry name" value="EVH1_PP4R3"/>
    <property type="match status" value="1"/>
</dbReference>
<dbReference type="AlphaFoldDB" id="A0A4W4FMK2"/>
<name>A0A4W4FMK2_ELEEL</name>
<dbReference type="GO" id="GO:0030289">
    <property type="term" value="C:protein phosphatase 4 complex"/>
    <property type="evidence" value="ECO:0007669"/>
    <property type="project" value="TreeGrafter"/>
</dbReference>
<dbReference type="OMA" id="YHRYMIS"/>
<feature type="compositionally biased region" description="Acidic residues" evidence="6">
    <location>
        <begin position="682"/>
        <end position="697"/>
    </location>
</feature>
<evidence type="ECO:0000256" key="4">
    <source>
        <dbReference type="ARBA" id="ARBA00068937"/>
    </source>
</evidence>
<dbReference type="Pfam" id="PF04802">
    <property type="entry name" value="PP4R3"/>
    <property type="match status" value="1"/>
</dbReference>
<dbReference type="GO" id="GO:0005654">
    <property type="term" value="C:nucleoplasm"/>
    <property type="evidence" value="ECO:0007669"/>
    <property type="project" value="TreeGrafter"/>
</dbReference>
<reference evidence="10" key="2">
    <citation type="journal article" date="2017" name="Sci. Adv.">
        <title>A tail of two voltages: Proteomic comparison of the three electric organs of the electric eel.</title>
        <authorList>
            <person name="Traeger L.L."/>
            <person name="Sabat G."/>
            <person name="Barrett-Wilt G.A."/>
            <person name="Wells G.B."/>
            <person name="Sussman M.R."/>
        </authorList>
    </citation>
    <scope>NUCLEOTIDE SEQUENCE [LARGE SCALE GENOMIC DNA]</scope>
</reference>
<dbReference type="GeneTree" id="ENSGT00390000018199"/>
<feature type="compositionally biased region" description="Polar residues" evidence="6">
    <location>
        <begin position="734"/>
        <end position="744"/>
    </location>
</feature>
<feature type="region of interest" description="Disordered" evidence="6">
    <location>
        <begin position="682"/>
        <end position="822"/>
    </location>
</feature>
<keyword evidence="5" id="KW-0175">Coiled coil</keyword>
<evidence type="ECO:0000256" key="5">
    <source>
        <dbReference type="SAM" id="Coils"/>
    </source>
</evidence>